<dbReference type="PROSITE" id="PS50850">
    <property type="entry name" value="MFS"/>
    <property type="match status" value="1"/>
</dbReference>
<evidence type="ECO:0000256" key="8">
    <source>
        <dbReference type="SAM" id="Phobius"/>
    </source>
</evidence>
<dbReference type="Gene3D" id="1.20.1250.20">
    <property type="entry name" value="MFS general substrate transporter like domains"/>
    <property type="match status" value="1"/>
</dbReference>
<evidence type="ECO:0000256" key="3">
    <source>
        <dbReference type="ARBA" id="ARBA00022692"/>
    </source>
</evidence>
<dbReference type="Pfam" id="PF07690">
    <property type="entry name" value="MFS_1"/>
    <property type="match status" value="1"/>
</dbReference>
<dbReference type="InterPro" id="IPR011701">
    <property type="entry name" value="MFS"/>
</dbReference>
<dbReference type="Proteomes" id="UP000481288">
    <property type="component" value="Unassembled WGS sequence"/>
</dbReference>
<protein>
    <submittedName>
        <fullName evidence="10">Efflux pump FUS6</fullName>
    </submittedName>
</protein>
<keyword evidence="6" id="KW-0325">Glycoprotein</keyword>
<dbReference type="InterPro" id="IPR020846">
    <property type="entry name" value="MFS_dom"/>
</dbReference>
<keyword evidence="11" id="KW-1185">Reference proteome</keyword>
<accession>A0A7D8YQQ3</accession>
<dbReference type="PANTHER" id="PTHR23501:SF187">
    <property type="entry name" value="MAJOR FACILITATOR SUPERFAMILY (MFS) PROFILE DOMAIN-CONTAINING PROTEIN"/>
    <property type="match status" value="1"/>
</dbReference>
<dbReference type="OrthoDB" id="10021397at2759"/>
<evidence type="ECO:0000256" key="5">
    <source>
        <dbReference type="ARBA" id="ARBA00023136"/>
    </source>
</evidence>
<evidence type="ECO:0000256" key="6">
    <source>
        <dbReference type="ARBA" id="ARBA00023180"/>
    </source>
</evidence>
<keyword evidence="5 8" id="KW-0472">Membrane</keyword>
<keyword evidence="4 8" id="KW-1133">Transmembrane helix</keyword>
<gene>
    <name evidence="10" type="primary">FUS6_0</name>
    <name evidence="10" type="ORF">LCER1_G007431</name>
</gene>
<keyword evidence="3 8" id="KW-0812">Transmembrane</keyword>
<dbReference type="EMBL" id="QGMG01000820">
    <property type="protein sequence ID" value="TVY51436.1"/>
    <property type="molecule type" value="Genomic_DNA"/>
</dbReference>
<evidence type="ECO:0000313" key="10">
    <source>
        <dbReference type="EMBL" id="TVY51436.1"/>
    </source>
</evidence>
<sequence length="253" mass="27359">MTSSETASKPSGEVKNESHIREVNQGKSNHGTGHESSITAGPANGKIYQRKKTAYGWRFWAIFAALCVTSLLAAAETTVTSTALPSIDHELNAGELCIWFVNSYLLTRYASPTNQPLPYLLRLLYLLPTALWVDVKSVRTKMAYNRFRGSVCSGISGGANSPAVLIGGRSVQGIGGGGINLMIELIISDLVPLRGRGNFLGIVFAGFALGTSIRPFVGGIIVQRTSWRWVFYLNLPIAREDQELGTLVEDLGV</sequence>
<dbReference type="GO" id="GO:0005886">
    <property type="term" value="C:plasma membrane"/>
    <property type="evidence" value="ECO:0007669"/>
    <property type="project" value="TreeGrafter"/>
</dbReference>
<dbReference type="SUPFAM" id="SSF103473">
    <property type="entry name" value="MFS general substrate transporter"/>
    <property type="match status" value="1"/>
</dbReference>
<proteinExistence type="predicted"/>
<feature type="region of interest" description="Disordered" evidence="7">
    <location>
        <begin position="1"/>
        <end position="42"/>
    </location>
</feature>
<dbReference type="GO" id="GO:0022857">
    <property type="term" value="F:transmembrane transporter activity"/>
    <property type="evidence" value="ECO:0007669"/>
    <property type="project" value="InterPro"/>
</dbReference>
<dbReference type="AlphaFoldDB" id="A0A7D8YQQ3"/>
<dbReference type="InterPro" id="IPR036259">
    <property type="entry name" value="MFS_trans_sf"/>
</dbReference>
<feature type="compositionally biased region" description="Basic and acidic residues" evidence="7">
    <location>
        <begin position="12"/>
        <end position="24"/>
    </location>
</feature>
<comment type="caution">
    <text evidence="10">The sequence shown here is derived from an EMBL/GenBank/DDBJ whole genome shotgun (WGS) entry which is preliminary data.</text>
</comment>
<evidence type="ECO:0000313" key="11">
    <source>
        <dbReference type="Proteomes" id="UP000481288"/>
    </source>
</evidence>
<name>A0A7D8YQQ3_9HELO</name>
<feature type="domain" description="Major facilitator superfamily (MFS) profile" evidence="9">
    <location>
        <begin position="62"/>
        <end position="253"/>
    </location>
</feature>
<comment type="subcellular location">
    <subcellularLocation>
        <location evidence="1">Membrane</location>
        <topology evidence="1">Multi-pass membrane protein</topology>
    </subcellularLocation>
</comment>
<evidence type="ECO:0000256" key="4">
    <source>
        <dbReference type="ARBA" id="ARBA00022989"/>
    </source>
</evidence>
<dbReference type="PANTHER" id="PTHR23501">
    <property type="entry name" value="MAJOR FACILITATOR SUPERFAMILY"/>
    <property type="match status" value="1"/>
</dbReference>
<feature type="transmembrane region" description="Helical" evidence="8">
    <location>
        <begin position="55"/>
        <end position="75"/>
    </location>
</feature>
<evidence type="ECO:0000256" key="7">
    <source>
        <dbReference type="SAM" id="MobiDB-lite"/>
    </source>
</evidence>
<evidence type="ECO:0000259" key="9">
    <source>
        <dbReference type="PROSITE" id="PS50850"/>
    </source>
</evidence>
<organism evidence="10 11">
    <name type="scientific">Lachnellula cervina</name>
    <dbReference type="NCBI Taxonomy" id="1316786"/>
    <lineage>
        <taxon>Eukaryota</taxon>
        <taxon>Fungi</taxon>
        <taxon>Dikarya</taxon>
        <taxon>Ascomycota</taxon>
        <taxon>Pezizomycotina</taxon>
        <taxon>Leotiomycetes</taxon>
        <taxon>Helotiales</taxon>
        <taxon>Lachnaceae</taxon>
        <taxon>Lachnellula</taxon>
    </lineage>
</organism>
<keyword evidence="2" id="KW-0813">Transport</keyword>
<reference evidence="10 11" key="1">
    <citation type="submission" date="2018-05" db="EMBL/GenBank/DDBJ databases">
        <title>Whole genome sequencing for identification of molecular markers to develop diagnostic detection tools for the regulated plant pathogen Lachnellula willkommii.</title>
        <authorList>
            <person name="Giroux E."/>
            <person name="Bilodeau G."/>
        </authorList>
    </citation>
    <scope>NUCLEOTIDE SEQUENCE [LARGE SCALE GENOMIC DNA]</scope>
    <source>
        <strain evidence="10 11">CBS 625.97</strain>
    </source>
</reference>
<feature type="transmembrane region" description="Helical" evidence="8">
    <location>
        <begin position="199"/>
        <end position="222"/>
    </location>
</feature>
<evidence type="ECO:0000256" key="1">
    <source>
        <dbReference type="ARBA" id="ARBA00004141"/>
    </source>
</evidence>
<feature type="compositionally biased region" description="Polar residues" evidence="7">
    <location>
        <begin position="25"/>
        <end position="39"/>
    </location>
</feature>
<evidence type="ECO:0000256" key="2">
    <source>
        <dbReference type="ARBA" id="ARBA00022448"/>
    </source>
</evidence>